<dbReference type="RefSeq" id="WP_193994832.1">
    <property type="nucleotide sequence ID" value="NZ_JADEXP010000212.1"/>
</dbReference>
<evidence type="ECO:0000313" key="1">
    <source>
        <dbReference type="EMBL" id="MBE9068907.1"/>
    </source>
</evidence>
<dbReference type="InterPro" id="IPR011664">
    <property type="entry name" value="Abi_system_AbiD/AbiF-like"/>
</dbReference>
<proteinExistence type="predicted"/>
<evidence type="ECO:0000313" key="2">
    <source>
        <dbReference type="Proteomes" id="UP000615026"/>
    </source>
</evidence>
<protein>
    <submittedName>
        <fullName evidence="1">Abi family protein</fullName>
    </submittedName>
</protein>
<comment type="caution">
    <text evidence="1">The sequence shown here is derived from an EMBL/GenBank/DDBJ whole genome shotgun (WGS) entry which is preliminary data.</text>
</comment>
<dbReference type="AlphaFoldDB" id="A0A928ZWT3"/>
<dbReference type="PIRSF" id="PIRSF034934">
    <property type="entry name" value="AbiF_AbiD"/>
    <property type="match status" value="1"/>
</dbReference>
<dbReference type="Proteomes" id="UP000615026">
    <property type="component" value="Unassembled WGS sequence"/>
</dbReference>
<organism evidence="1 2">
    <name type="scientific">Leptolyngbya cf. ectocarpi LEGE 11479</name>
    <dbReference type="NCBI Taxonomy" id="1828722"/>
    <lineage>
        <taxon>Bacteria</taxon>
        <taxon>Bacillati</taxon>
        <taxon>Cyanobacteriota</taxon>
        <taxon>Cyanophyceae</taxon>
        <taxon>Leptolyngbyales</taxon>
        <taxon>Leptolyngbyaceae</taxon>
        <taxon>Leptolyngbya group</taxon>
        <taxon>Leptolyngbya</taxon>
    </lineage>
</organism>
<keyword evidence="2" id="KW-1185">Reference proteome</keyword>
<accession>A0A928ZWT3</accession>
<dbReference type="Pfam" id="PF07751">
    <property type="entry name" value="Abi_2"/>
    <property type="match status" value="1"/>
</dbReference>
<gene>
    <name evidence="1" type="ORF">IQ260_19880</name>
</gene>
<name>A0A928ZWT3_LEPEC</name>
<dbReference type="EMBL" id="JADEXP010000212">
    <property type="protein sequence ID" value="MBE9068907.1"/>
    <property type="molecule type" value="Genomic_DNA"/>
</dbReference>
<sequence length="292" mass="34787">MRFNKPPLTLQEQVNLLVSRGLIVQDHQQACYYMAHLNYYRLSAYWLPFEADHSTHRFRPGTDFEAVLNLYIFDREFRLLVMDAMERIEVSIRAAWAYHMGHKHGAHCHLRRELFRRKWDYDKHYKSIKQAVSHSKETFIRHLQQTYDEALPPIWALVEVMTFGQLSNWYSNTRYRQDRNAVAAEYGLDEKILTSLLHHLTIVRNLCAHHSRLWNREFPVTPKLPKQKEASLCQTNKRKIYNTLTLMLDLVNQISPGHHWKTRLIDLINHHNVDVTAMGFPSDWRNCPLWKG</sequence>
<reference evidence="1" key="1">
    <citation type="submission" date="2020-10" db="EMBL/GenBank/DDBJ databases">
        <authorList>
            <person name="Castelo-Branco R."/>
            <person name="Eusebio N."/>
            <person name="Adriana R."/>
            <person name="Vieira A."/>
            <person name="Brugerolle De Fraissinette N."/>
            <person name="Rezende De Castro R."/>
            <person name="Schneider M.P."/>
            <person name="Vasconcelos V."/>
            <person name="Leao P.N."/>
        </authorList>
    </citation>
    <scope>NUCLEOTIDE SEQUENCE</scope>
    <source>
        <strain evidence="1">LEGE 11479</strain>
    </source>
</reference>
<dbReference type="InterPro" id="IPR017034">
    <property type="entry name" value="Abi_system_AbiD/AbiF"/>
</dbReference>